<feature type="transmembrane region" description="Helical" evidence="1">
    <location>
        <begin position="12"/>
        <end position="31"/>
    </location>
</feature>
<evidence type="ECO:0000313" key="3">
    <source>
        <dbReference type="Proteomes" id="UP001063698"/>
    </source>
</evidence>
<keyword evidence="1" id="KW-0812">Transmembrane</keyword>
<dbReference type="Proteomes" id="UP001063698">
    <property type="component" value="Chromosome"/>
</dbReference>
<dbReference type="AlphaFoldDB" id="A0A977KAB6"/>
<evidence type="ECO:0000313" key="2">
    <source>
        <dbReference type="EMBL" id="UXD21970.1"/>
    </source>
</evidence>
<dbReference type="KEGG" id="ipc:IPA_00320"/>
<name>A0A977KAB6_9CREN</name>
<gene>
    <name evidence="2" type="ORF">IPA_00320</name>
</gene>
<organism evidence="2 3">
    <name type="scientific">Ignicoccus pacificus DSM 13166</name>
    <dbReference type="NCBI Taxonomy" id="940294"/>
    <lineage>
        <taxon>Archaea</taxon>
        <taxon>Thermoproteota</taxon>
        <taxon>Thermoprotei</taxon>
        <taxon>Desulfurococcales</taxon>
        <taxon>Desulfurococcaceae</taxon>
        <taxon>Ignicoccus</taxon>
    </lineage>
</organism>
<sequence>MKKIRSGLTLQDALYIAMIIWVGLSILALLYDLVIVGINLLHGNYNVTIPLKVGLTIPTA</sequence>
<keyword evidence="3" id="KW-1185">Reference proteome</keyword>
<protein>
    <submittedName>
        <fullName evidence="2">Uncharacterized protein</fullName>
    </submittedName>
</protein>
<keyword evidence="1" id="KW-0472">Membrane</keyword>
<evidence type="ECO:0000256" key="1">
    <source>
        <dbReference type="SAM" id="Phobius"/>
    </source>
</evidence>
<dbReference type="EMBL" id="CP006868">
    <property type="protein sequence ID" value="UXD21970.1"/>
    <property type="molecule type" value="Genomic_DNA"/>
</dbReference>
<reference evidence="2" key="1">
    <citation type="submission" date="2013-11" db="EMBL/GenBank/DDBJ databases">
        <title>Comparative genomics of Ignicoccus.</title>
        <authorList>
            <person name="Podar M."/>
        </authorList>
    </citation>
    <scope>NUCLEOTIDE SEQUENCE</scope>
    <source>
        <strain evidence="2">DSM 13166</strain>
    </source>
</reference>
<proteinExistence type="predicted"/>
<accession>A0A977KAB6</accession>
<keyword evidence="1" id="KW-1133">Transmembrane helix</keyword>